<dbReference type="GO" id="GO:0003729">
    <property type="term" value="F:mRNA binding"/>
    <property type="evidence" value="ECO:0007669"/>
    <property type="project" value="InterPro"/>
</dbReference>
<evidence type="ECO:0000256" key="3">
    <source>
        <dbReference type="ARBA" id="ARBA00022722"/>
    </source>
</evidence>
<evidence type="ECO:0000256" key="2">
    <source>
        <dbReference type="ARBA" id="ARBA00022649"/>
    </source>
</evidence>
<organism evidence="8 9">
    <name type="scientific">Gomphosphaeria aponina SAG 52.96 = DSM 107014</name>
    <dbReference type="NCBI Taxonomy" id="1521640"/>
    <lineage>
        <taxon>Bacteria</taxon>
        <taxon>Bacillati</taxon>
        <taxon>Cyanobacteriota</taxon>
        <taxon>Cyanophyceae</taxon>
        <taxon>Oscillatoriophycideae</taxon>
        <taxon>Chroococcales</taxon>
        <taxon>Gomphosphaeriaceae</taxon>
        <taxon>Gomphosphaeria</taxon>
    </lineage>
</organism>
<protein>
    <submittedName>
        <fullName evidence="8">Type II toxin-antitoxin system HicA family toxin</fullName>
    </submittedName>
</protein>
<name>A0A941JLG3_9CHRO</name>
<keyword evidence="7" id="KW-0346">Stress response</keyword>
<dbReference type="EMBL" id="JADQBC010000019">
    <property type="protein sequence ID" value="MBR8827069.1"/>
    <property type="molecule type" value="Genomic_DNA"/>
</dbReference>
<accession>A0A941JLG3</accession>
<proteinExistence type="inferred from homology"/>
<evidence type="ECO:0000256" key="5">
    <source>
        <dbReference type="ARBA" id="ARBA00022801"/>
    </source>
</evidence>
<comment type="caution">
    <text evidence="8">The sequence shown here is derived from an EMBL/GenBank/DDBJ whole genome shotgun (WGS) entry which is preliminary data.</text>
</comment>
<keyword evidence="3" id="KW-0540">Nuclease</keyword>
<dbReference type="Pfam" id="PF07927">
    <property type="entry name" value="HicA_toxin"/>
    <property type="match status" value="1"/>
</dbReference>
<dbReference type="GO" id="GO:0004519">
    <property type="term" value="F:endonuclease activity"/>
    <property type="evidence" value="ECO:0007669"/>
    <property type="project" value="UniProtKB-KW"/>
</dbReference>
<dbReference type="Gene3D" id="3.30.920.30">
    <property type="entry name" value="Hypothetical protein"/>
    <property type="match status" value="1"/>
</dbReference>
<keyword evidence="2" id="KW-1277">Toxin-antitoxin system</keyword>
<keyword evidence="5" id="KW-0378">Hydrolase</keyword>
<evidence type="ECO:0000256" key="1">
    <source>
        <dbReference type="ARBA" id="ARBA00006620"/>
    </source>
</evidence>
<dbReference type="Proteomes" id="UP000767446">
    <property type="component" value="Unassembled WGS sequence"/>
</dbReference>
<sequence>MKRRDLIRYLEEHGCELLRGSGNHTIYVNRQEQKVSAIPKHREINEFLVGKICKDLKIAKPS</sequence>
<dbReference type="InterPro" id="IPR038570">
    <property type="entry name" value="HicA_sf"/>
</dbReference>
<evidence type="ECO:0000256" key="4">
    <source>
        <dbReference type="ARBA" id="ARBA00022759"/>
    </source>
</evidence>
<dbReference type="SUPFAM" id="SSF54786">
    <property type="entry name" value="YcfA/nrd intein domain"/>
    <property type="match status" value="1"/>
</dbReference>
<evidence type="ECO:0000313" key="9">
    <source>
        <dbReference type="Proteomes" id="UP000767446"/>
    </source>
</evidence>
<gene>
    <name evidence="8" type="ORF">DSM107014_04030</name>
</gene>
<keyword evidence="6" id="KW-0694">RNA-binding</keyword>
<dbReference type="InterPro" id="IPR012933">
    <property type="entry name" value="HicA_mRNA_interferase"/>
</dbReference>
<comment type="similarity">
    <text evidence="1">Belongs to the HicA mRNA interferase family.</text>
</comment>
<evidence type="ECO:0000313" key="8">
    <source>
        <dbReference type="EMBL" id="MBR8827069.1"/>
    </source>
</evidence>
<keyword evidence="4" id="KW-0255">Endonuclease</keyword>
<reference evidence="8" key="1">
    <citation type="submission" date="2021-02" db="EMBL/GenBank/DDBJ databases">
        <title>Metagenome analyses of Stigonema ocellatum DSM 106950, Chlorogloea purpurea SAG 13.99 and Gomphosphaeria aponina DSM 107014.</title>
        <authorList>
            <person name="Marter P."/>
            <person name="Huang S."/>
        </authorList>
    </citation>
    <scope>NUCLEOTIDE SEQUENCE</scope>
    <source>
        <strain evidence="8">JP213</strain>
    </source>
</reference>
<evidence type="ECO:0000256" key="6">
    <source>
        <dbReference type="ARBA" id="ARBA00022884"/>
    </source>
</evidence>
<evidence type="ECO:0000256" key="7">
    <source>
        <dbReference type="ARBA" id="ARBA00023016"/>
    </source>
</evidence>
<dbReference type="GO" id="GO:0016787">
    <property type="term" value="F:hydrolase activity"/>
    <property type="evidence" value="ECO:0007669"/>
    <property type="project" value="UniProtKB-KW"/>
</dbReference>
<dbReference type="AlphaFoldDB" id="A0A941JLG3"/>